<reference evidence="2 3" key="1">
    <citation type="submission" date="2019-03" db="EMBL/GenBank/DDBJ databases">
        <title>Genomic Encyclopedia of Type Strains, Phase IV (KMG-IV): sequencing the most valuable type-strain genomes for metagenomic binning, comparative biology and taxonomic classification.</title>
        <authorList>
            <person name="Goeker M."/>
        </authorList>
    </citation>
    <scope>NUCLEOTIDE SEQUENCE [LARGE SCALE GENOMIC DNA]</scope>
    <source>
        <strain evidence="2 3">DSM 44496</strain>
    </source>
</reference>
<protein>
    <recommendedName>
        <fullName evidence="4">Mobilization protein MobC</fullName>
    </recommendedName>
</protein>
<name>A0A4R6PNT6_NOCIG</name>
<dbReference type="Proteomes" id="UP000295087">
    <property type="component" value="Unassembled WGS sequence"/>
</dbReference>
<proteinExistence type="predicted"/>
<sequence length="139" mass="14738">MPPKSGQGHRPHAAKPRSISRRSTYAPAEWALVTAAAATVGLRPGAFIAKAAVGAARVFAAKRNGAIVRTSGQVEILIAEVRELRRLLGNVAGNVNDVAKHANSTGELGDNADAVLTYTRKINSRIDVWLVEQLRHGAV</sequence>
<comment type="caution">
    <text evidence="2">The sequence shown here is derived from an EMBL/GenBank/DDBJ whole genome shotgun (WGS) entry which is preliminary data.</text>
</comment>
<dbReference type="EMBL" id="SNXK01000003">
    <property type="protein sequence ID" value="TDP38529.1"/>
    <property type="molecule type" value="Genomic_DNA"/>
</dbReference>
<accession>A0A4R6PNT6</accession>
<feature type="region of interest" description="Disordered" evidence="1">
    <location>
        <begin position="1"/>
        <end position="21"/>
    </location>
</feature>
<evidence type="ECO:0008006" key="4">
    <source>
        <dbReference type="Google" id="ProtNLM"/>
    </source>
</evidence>
<evidence type="ECO:0000313" key="2">
    <source>
        <dbReference type="EMBL" id="TDP38529.1"/>
    </source>
</evidence>
<organism evidence="2 3">
    <name type="scientific">Nocardia ignorata</name>
    <dbReference type="NCBI Taxonomy" id="145285"/>
    <lineage>
        <taxon>Bacteria</taxon>
        <taxon>Bacillati</taxon>
        <taxon>Actinomycetota</taxon>
        <taxon>Actinomycetes</taxon>
        <taxon>Mycobacteriales</taxon>
        <taxon>Nocardiaceae</taxon>
        <taxon>Nocardia</taxon>
    </lineage>
</organism>
<dbReference type="AlphaFoldDB" id="A0A4R6PNT6"/>
<evidence type="ECO:0000313" key="3">
    <source>
        <dbReference type="Proteomes" id="UP000295087"/>
    </source>
</evidence>
<evidence type="ECO:0000256" key="1">
    <source>
        <dbReference type="SAM" id="MobiDB-lite"/>
    </source>
</evidence>
<feature type="compositionally biased region" description="Basic residues" evidence="1">
    <location>
        <begin position="7"/>
        <end position="20"/>
    </location>
</feature>
<gene>
    <name evidence="2" type="ORF">DFR75_103186</name>
</gene>
<keyword evidence="3" id="KW-1185">Reference proteome</keyword>